<dbReference type="GO" id="GO:0005886">
    <property type="term" value="C:plasma membrane"/>
    <property type="evidence" value="ECO:0007669"/>
    <property type="project" value="UniProtKB-SubCell"/>
</dbReference>
<dbReference type="InterPro" id="IPR000615">
    <property type="entry name" value="Bestrophin"/>
</dbReference>
<keyword evidence="6" id="KW-0406">Ion transport</keyword>
<dbReference type="PANTHER" id="PTHR10736">
    <property type="entry name" value="BESTROPHIN"/>
    <property type="match status" value="1"/>
</dbReference>
<dbReference type="InterPro" id="IPR021134">
    <property type="entry name" value="Bestrophin-like"/>
</dbReference>
<evidence type="ECO:0000256" key="7">
    <source>
        <dbReference type="SAM" id="MobiDB-lite"/>
    </source>
</evidence>
<evidence type="ECO:0000256" key="6">
    <source>
        <dbReference type="RuleBase" id="RU363126"/>
    </source>
</evidence>
<keyword evidence="2 6" id="KW-0812">Transmembrane</keyword>
<keyword evidence="3 6" id="KW-1133">Transmembrane helix</keyword>
<comment type="similarity">
    <text evidence="5 6">Belongs to the anion channel-forming bestrophin (TC 1.A.46) family. Calcium-sensitive chloride channel subfamily.</text>
</comment>
<evidence type="ECO:0000256" key="4">
    <source>
        <dbReference type="ARBA" id="ARBA00023136"/>
    </source>
</evidence>
<comment type="function">
    <text evidence="6">Forms chloride channels.</text>
</comment>
<keyword evidence="6" id="KW-0869">Chloride channel</keyword>
<keyword evidence="6" id="KW-0868">Chloride</keyword>
<dbReference type="Proteomes" id="UP000230233">
    <property type="component" value="Chromosome IV"/>
</dbReference>
<accession>A0A2G5TWA8</accession>
<sequence length="240" mass="28236">MYNKYWLPTHWANQLVHKAMFETKNVDSVQSMNSVLMNIKEFRQSMEMLTKYDWVPIPIAYPQVVFLAVRVYFIICLISRQYLLSAPPTEAQSVVPVMTILQFIFFVGWMKVAEALLNPLGEDDDDFECNWLIDRNMSTGIEIVDTCHDSCPPLKLEEPDDEKGTMYWCHNRDNGTRTSKHFFTISKTPEKAMRKHQFYRDSNLEHSGGICYKRKENRQYDETSENSETSTKGHSRRWTH</sequence>
<evidence type="ECO:0000256" key="5">
    <source>
        <dbReference type="ARBA" id="ARBA00034769"/>
    </source>
</evidence>
<keyword evidence="6" id="KW-0813">Transport</keyword>
<keyword evidence="6" id="KW-1003">Cell membrane</keyword>
<evidence type="ECO:0000313" key="9">
    <source>
        <dbReference type="Proteomes" id="UP000230233"/>
    </source>
</evidence>
<dbReference type="STRING" id="1611254.A0A2G5TWA8"/>
<keyword evidence="6" id="KW-0407">Ion channel</keyword>
<proteinExistence type="inferred from homology"/>
<feature type="transmembrane region" description="Helical" evidence="6">
    <location>
        <begin position="59"/>
        <end position="79"/>
    </location>
</feature>
<gene>
    <name evidence="8" type="primary">Cnig_chr_IV.g12232</name>
    <name evidence="8" type="ORF">B9Z55_012232</name>
</gene>
<reference evidence="9" key="1">
    <citation type="submission" date="2017-10" db="EMBL/GenBank/DDBJ databases">
        <title>Rapid genome shrinkage in a self-fertile nematode reveals novel sperm competition proteins.</title>
        <authorList>
            <person name="Yin D."/>
            <person name="Schwarz E.M."/>
            <person name="Thomas C.G."/>
            <person name="Felde R.L."/>
            <person name="Korf I.F."/>
            <person name="Cutter A.D."/>
            <person name="Schartner C.M."/>
            <person name="Ralston E.J."/>
            <person name="Meyer B.J."/>
            <person name="Haag E.S."/>
        </authorList>
    </citation>
    <scope>NUCLEOTIDE SEQUENCE [LARGE SCALE GENOMIC DNA]</scope>
    <source>
        <strain evidence="9">JU1422</strain>
    </source>
</reference>
<comment type="subcellular location">
    <subcellularLocation>
        <location evidence="6">Cell membrane</location>
        <topology evidence="6">Multi-pass membrane protein</topology>
    </subcellularLocation>
    <subcellularLocation>
        <location evidence="1">Membrane</location>
        <topology evidence="1">Multi-pass membrane protein</topology>
    </subcellularLocation>
</comment>
<dbReference type="PANTHER" id="PTHR10736:SF19">
    <property type="entry name" value="BESTROPHIN HOMOLOG"/>
    <property type="match status" value="1"/>
</dbReference>
<feature type="region of interest" description="Disordered" evidence="7">
    <location>
        <begin position="215"/>
        <end position="240"/>
    </location>
</feature>
<dbReference type="AlphaFoldDB" id="A0A2G5TWA8"/>
<evidence type="ECO:0000256" key="2">
    <source>
        <dbReference type="ARBA" id="ARBA00022692"/>
    </source>
</evidence>
<feature type="transmembrane region" description="Helical" evidence="6">
    <location>
        <begin position="91"/>
        <end position="110"/>
    </location>
</feature>
<evidence type="ECO:0000313" key="8">
    <source>
        <dbReference type="EMBL" id="PIC31577.1"/>
    </source>
</evidence>
<keyword evidence="9" id="KW-1185">Reference proteome</keyword>
<protein>
    <recommendedName>
        <fullName evidence="6">Bestrophin homolog</fullName>
    </recommendedName>
</protein>
<name>A0A2G5TWA8_9PELO</name>
<dbReference type="GO" id="GO:0034707">
    <property type="term" value="C:chloride channel complex"/>
    <property type="evidence" value="ECO:0007669"/>
    <property type="project" value="UniProtKB-KW"/>
</dbReference>
<organism evidence="8 9">
    <name type="scientific">Caenorhabditis nigoni</name>
    <dbReference type="NCBI Taxonomy" id="1611254"/>
    <lineage>
        <taxon>Eukaryota</taxon>
        <taxon>Metazoa</taxon>
        <taxon>Ecdysozoa</taxon>
        <taxon>Nematoda</taxon>
        <taxon>Chromadorea</taxon>
        <taxon>Rhabditida</taxon>
        <taxon>Rhabditina</taxon>
        <taxon>Rhabditomorpha</taxon>
        <taxon>Rhabditoidea</taxon>
        <taxon>Rhabditidae</taxon>
        <taxon>Peloderinae</taxon>
        <taxon>Caenorhabditis</taxon>
    </lineage>
</organism>
<dbReference type="EMBL" id="PDUG01000004">
    <property type="protein sequence ID" value="PIC31577.1"/>
    <property type="molecule type" value="Genomic_DNA"/>
</dbReference>
<evidence type="ECO:0000256" key="3">
    <source>
        <dbReference type="ARBA" id="ARBA00022989"/>
    </source>
</evidence>
<keyword evidence="4 6" id="KW-0472">Membrane</keyword>
<dbReference type="GO" id="GO:0005254">
    <property type="term" value="F:chloride channel activity"/>
    <property type="evidence" value="ECO:0007669"/>
    <property type="project" value="UniProtKB-KW"/>
</dbReference>
<comment type="caution">
    <text evidence="8">The sequence shown here is derived from an EMBL/GenBank/DDBJ whole genome shotgun (WGS) entry which is preliminary data.</text>
</comment>
<evidence type="ECO:0000256" key="1">
    <source>
        <dbReference type="ARBA" id="ARBA00004141"/>
    </source>
</evidence>
<dbReference type="Pfam" id="PF01062">
    <property type="entry name" value="Bestrophin"/>
    <property type="match status" value="1"/>
</dbReference>
<dbReference type="OrthoDB" id="201595at2759"/>